<feature type="compositionally biased region" description="Low complexity" evidence="1">
    <location>
        <begin position="585"/>
        <end position="596"/>
    </location>
</feature>
<dbReference type="EMBL" id="DF238812">
    <property type="protein sequence ID" value="GAC97809.1"/>
    <property type="molecule type" value="Genomic_DNA"/>
</dbReference>
<keyword evidence="3" id="KW-1185">Reference proteome</keyword>
<feature type="compositionally biased region" description="Basic and acidic residues" evidence="1">
    <location>
        <begin position="147"/>
        <end position="161"/>
    </location>
</feature>
<feature type="compositionally biased region" description="Low complexity" evidence="1">
    <location>
        <begin position="728"/>
        <end position="740"/>
    </location>
</feature>
<feature type="compositionally biased region" description="Low complexity" evidence="1">
    <location>
        <begin position="195"/>
        <end position="209"/>
    </location>
</feature>
<dbReference type="OrthoDB" id="2555595at2759"/>
<dbReference type="AlphaFoldDB" id="R9P8Y5"/>
<feature type="region of interest" description="Disordered" evidence="1">
    <location>
        <begin position="850"/>
        <end position="933"/>
    </location>
</feature>
<protein>
    <submittedName>
        <fullName evidence="2">Uncharacterized protein</fullName>
    </submittedName>
</protein>
<feature type="compositionally biased region" description="Low complexity" evidence="1">
    <location>
        <begin position="469"/>
        <end position="482"/>
    </location>
</feature>
<feature type="region of interest" description="Disordered" evidence="1">
    <location>
        <begin position="1"/>
        <end position="33"/>
    </location>
</feature>
<name>R9P8Y5_PSEHS</name>
<feature type="compositionally biased region" description="Polar residues" evidence="1">
    <location>
        <begin position="165"/>
        <end position="194"/>
    </location>
</feature>
<feature type="compositionally biased region" description="Acidic residues" evidence="1">
    <location>
        <begin position="866"/>
        <end position="882"/>
    </location>
</feature>
<proteinExistence type="predicted"/>
<feature type="compositionally biased region" description="Polar residues" evidence="1">
    <location>
        <begin position="266"/>
        <end position="281"/>
    </location>
</feature>
<feature type="compositionally biased region" description="Low complexity" evidence="1">
    <location>
        <begin position="303"/>
        <end position="312"/>
    </location>
</feature>
<feature type="region of interest" description="Disordered" evidence="1">
    <location>
        <begin position="443"/>
        <end position="759"/>
    </location>
</feature>
<feature type="compositionally biased region" description="Polar residues" evidence="1">
    <location>
        <begin position="637"/>
        <end position="656"/>
    </location>
</feature>
<reference evidence="3" key="1">
    <citation type="journal article" date="2013" name="Genome Announc.">
        <title>Draft genome sequence of the basidiomycetous yeast-like fungus Pseudozyma hubeiensis SY62, which produces an abundant amount of the biosurfactant mannosylerythritol lipids.</title>
        <authorList>
            <person name="Konishi M."/>
            <person name="Hatada Y."/>
            <person name="Horiuchi J."/>
        </authorList>
    </citation>
    <scope>NUCLEOTIDE SEQUENCE [LARGE SCALE GENOMIC DNA]</scope>
    <source>
        <strain evidence="3">SY62</strain>
    </source>
</reference>
<feature type="compositionally biased region" description="Polar residues" evidence="1">
    <location>
        <begin position="534"/>
        <end position="554"/>
    </location>
</feature>
<evidence type="ECO:0000313" key="2">
    <source>
        <dbReference type="EMBL" id="GAC97809.1"/>
    </source>
</evidence>
<feature type="compositionally biased region" description="Low complexity" evidence="1">
    <location>
        <begin position="86"/>
        <end position="98"/>
    </location>
</feature>
<organism evidence="2 3">
    <name type="scientific">Pseudozyma hubeiensis (strain SY62)</name>
    <name type="common">Yeast</name>
    <dbReference type="NCBI Taxonomy" id="1305764"/>
    <lineage>
        <taxon>Eukaryota</taxon>
        <taxon>Fungi</taxon>
        <taxon>Dikarya</taxon>
        <taxon>Basidiomycota</taxon>
        <taxon>Ustilaginomycotina</taxon>
        <taxon>Ustilaginomycetes</taxon>
        <taxon>Ustilaginales</taxon>
        <taxon>Ustilaginaceae</taxon>
        <taxon>Pseudozyma</taxon>
    </lineage>
</organism>
<dbReference type="STRING" id="1305764.R9P8Y5"/>
<sequence>MSLRSDSVYRVDISKSSPSQDDSERKNGSPPKVLQIRLTEPALRQLAAACSSTEGGLGSIRIDVDPTDPLLVIGDAEFPLHAPLPAGGSQASRASSQREVASTSSAPHELYKLSKDESTLHGLGTISTKFTVKPTRDVSAVAQRLKQQKEEEEHRKEERRRALMQGTSPHSSNPAASSRSGVSKTLSGVRASSGSPSLVASPLSRSSSLNRIPGRRETNLFPPSSLSRDVSRERPNAGSSLADRERQIGASYSAALARRSDRAVTASPQISGTSRRQNNPVNIEEDGQLPSDEDRSERTRQLSSPASAASDAASKKTPKLTTRQRLAKATKAGSRLLAASERHATPERRTTPAANHISPPSQRGSLNNTPKANSSGSSTETPAWSPTRSRAEEKISSVSPRREALDKSTVHDSTGQDRGRKTSSALTSAATTVRDKPLLVSESSSASFNARNLDGHERKSASSATNPRSAAASLTGTTSTDSNKAIRPTALVEDGRSSTPNSKTMADSREPRTTMKSASSSAVQVVTMKKARPSNISDSNTTASRVFTSSTPSKRPQPEPSPDRPEWADRPALEHRSNDHSLKNTSSPSPSKPTSTRELQDGSSDLLPRKRRRTDDFTSSDSASRHRERRSSTSSSANNGHANESPSLRESGQEDTGSGPALPRANIPVSASMPSFAPTSNKLHTVAEHRETRLHGGEYRDRRRERAYDEWQDEEDKDRDSGRRSLEAASQASTSTPSSKSHPERPIRGVGPGATHWSEPWLDVRSKSDWHRLAQRFAKTQEEYLMVRHRLEVESERLDREMQLVEKEEQSTRDGAAAEQSLLFSPHQISVVDADGEDVVMGEVDKETAINTSMNARGHGKVKVEDGDESPEEGEMVSDDEGAVGTRERASVNAASSLDGSSAGQQGRSESPDGLAWRSGSMVKSGGGGEDRPLTYADLAERVKEVGEMHGSLSRMHRVLVEFKGKTDAVR</sequence>
<accession>R9P8Y5</accession>
<feature type="compositionally biased region" description="Basic and acidic residues" evidence="1">
    <location>
        <begin position="389"/>
        <end position="420"/>
    </location>
</feature>
<feature type="compositionally biased region" description="Polar residues" evidence="1">
    <location>
        <begin position="514"/>
        <end position="524"/>
    </location>
</feature>
<dbReference type="eggNOG" id="ENOG502RCM8">
    <property type="taxonomic scope" value="Eukaryota"/>
</dbReference>
<feature type="compositionally biased region" description="Polar residues" evidence="1">
    <location>
        <begin position="358"/>
        <end position="388"/>
    </location>
</feature>
<dbReference type="HOGENOM" id="CLU_288372_0_0_1"/>
<feature type="compositionally biased region" description="Basic and acidic residues" evidence="1">
    <location>
        <begin position="561"/>
        <end position="582"/>
    </location>
</feature>
<feature type="region of interest" description="Disordered" evidence="1">
    <location>
        <begin position="83"/>
        <end position="113"/>
    </location>
</feature>
<dbReference type="RefSeq" id="XP_012191396.1">
    <property type="nucleotide sequence ID" value="XM_012336006.1"/>
</dbReference>
<dbReference type="Proteomes" id="UP000014071">
    <property type="component" value="Unassembled WGS sequence"/>
</dbReference>
<feature type="compositionally biased region" description="Basic and acidic residues" evidence="1">
    <location>
        <begin position="340"/>
        <end position="350"/>
    </location>
</feature>
<feature type="compositionally biased region" description="Basic and acidic residues" evidence="1">
    <location>
        <begin position="685"/>
        <end position="709"/>
    </location>
</feature>
<dbReference type="GeneID" id="24110675"/>
<gene>
    <name evidence="2" type="ORF">PHSY_005397</name>
</gene>
<evidence type="ECO:0000256" key="1">
    <source>
        <dbReference type="SAM" id="MobiDB-lite"/>
    </source>
</evidence>
<evidence type="ECO:0000313" key="3">
    <source>
        <dbReference type="Proteomes" id="UP000014071"/>
    </source>
</evidence>
<feature type="region of interest" description="Disordered" evidence="1">
    <location>
        <begin position="141"/>
        <end position="430"/>
    </location>
</feature>
<feature type="compositionally biased region" description="Polar residues" evidence="1">
    <location>
        <begin position="893"/>
        <end position="909"/>
    </location>
</feature>